<evidence type="ECO:0000256" key="10">
    <source>
        <dbReference type="RuleBase" id="RU362123"/>
    </source>
</evidence>
<keyword evidence="4 10" id="KW-1003">Cell membrane</keyword>
<dbReference type="InterPro" id="IPR003538">
    <property type="entry name" value="TonB"/>
</dbReference>
<dbReference type="PROSITE" id="PS52015">
    <property type="entry name" value="TONB_CTD"/>
    <property type="match status" value="1"/>
</dbReference>
<keyword evidence="7 10" id="KW-0653">Protein transport</keyword>
<accession>A0ABQ3B064</accession>
<dbReference type="PRINTS" id="PR01374">
    <property type="entry name" value="TONBPROTEIN"/>
</dbReference>
<evidence type="ECO:0000256" key="11">
    <source>
        <dbReference type="SAM" id="MobiDB-lite"/>
    </source>
</evidence>
<feature type="transmembrane region" description="Helical" evidence="10">
    <location>
        <begin position="27"/>
        <end position="49"/>
    </location>
</feature>
<evidence type="ECO:0000256" key="2">
    <source>
        <dbReference type="ARBA" id="ARBA00006555"/>
    </source>
</evidence>
<dbReference type="InterPro" id="IPR006260">
    <property type="entry name" value="TonB/TolA_C"/>
</dbReference>
<dbReference type="InterPro" id="IPR037682">
    <property type="entry name" value="TonB_C"/>
</dbReference>
<name>A0ABQ3B064_9GAMM</name>
<feature type="region of interest" description="Disordered" evidence="11">
    <location>
        <begin position="74"/>
        <end position="154"/>
    </location>
</feature>
<evidence type="ECO:0000256" key="3">
    <source>
        <dbReference type="ARBA" id="ARBA00022448"/>
    </source>
</evidence>
<evidence type="ECO:0000259" key="12">
    <source>
        <dbReference type="PROSITE" id="PS52015"/>
    </source>
</evidence>
<dbReference type="NCBIfam" id="TIGR01352">
    <property type="entry name" value="tonB_Cterm"/>
    <property type="match status" value="1"/>
</dbReference>
<dbReference type="Proteomes" id="UP000619761">
    <property type="component" value="Unassembled WGS sequence"/>
</dbReference>
<comment type="function">
    <text evidence="10">Interacts with outer membrane receptor proteins that carry out high-affinity binding and energy dependent uptake into the periplasmic space of specific substrates. It could act to transduce energy from the cytoplasmic membrane to specific energy-requiring processes in the outer membrane, resulting in the release into the periplasm of ligands bound by these outer membrane proteins.</text>
</comment>
<feature type="domain" description="TonB C-terminal" evidence="12">
    <location>
        <begin position="135"/>
        <end position="226"/>
    </location>
</feature>
<proteinExistence type="inferred from homology"/>
<gene>
    <name evidence="13" type="ORF">GCM10011613_12550</name>
</gene>
<dbReference type="InterPro" id="IPR051045">
    <property type="entry name" value="TonB-dependent_transducer"/>
</dbReference>
<comment type="similarity">
    <text evidence="2 10">Belongs to the TonB family.</text>
</comment>
<evidence type="ECO:0000256" key="1">
    <source>
        <dbReference type="ARBA" id="ARBA00004383"/>
    </source>
</evidence>
<evidence type="ECO:0000256" key="5">
    <source>
        <dbReference type="ARBA" id="ARBA00022519"/>
    </source>
</evidence>
<dbReference type="Pfam" id="PF03544">
    <property type="entry name" value="TonB_C"/>
    <property type="match status" value="1"/>
</dbReference>
<dbReference type="EMBL" id="BMYZ01000001">
    <property type="protein sequence ID" value="GGY69696.1"/>
    <property type="molecule type" value="Genomic_DNA"/>
</dbReference>
<keyword evidence="10" id="KW-0735">Signal-anchor</keyword>
<organism evidence="13 14">
    <name type="scientific">Cellvibrio zantedeschiae</name>
    <dbReference type="NCBI Taxonomy" id="1237077"/>
    <lineage>
        <taxon>Bacteria</taxon>
        <taxon>Pseudomonadati</taxon>
        <taxon>Pseudomonadota</taxon>
        <taxon>Gammaproteobacteria</taxon>
        <taxon>Cellvibrionales</taxon>
        <taxon>Cellvibrionaceae</taxon>
        <taxon>Cellvibrio</taxon>
    </lineage>
</organism>
<feature type="compositionally biased region" description="Pro residues" evidence="11">
    <location>
        <begin position="78"/>
        <end position="87"/>
    </location>
</feature>
<evidence type="ECO:0000256" key="8">
    <source>
        <dbReference type="ARBA" id="ARBA00022989"/>
    </source>
</evidence>
<evidence type="ECO:0000313" key="13">
    <source>
        <dbReference type="EMBL" id="GGY69696.1"/>
    </source>
</evidence>
<keyword evidence="5 10" id="KW-0997">Cell inner membrane</keyword>
<dbReference type="PANTHER" id="PTHR33446:SF2">
    <property type="entry name" value="PROTEIN TONB"/>
    <property type="match status" value="1"/>
</dbReference>
<keyword evidence="3 10" id="KW-0813">Transport</keyword>
<comment type="caution">
    <text evidence="13">The sequence shown here is derived from an EMBL/GenBank/DDBJ whole genome shotgun (WGS) entry which is preliminary data.</text>
</comment>
<reference evidence="14" key="1">
    <citation type="journal article" date="2019" name="Int. J. Syst. Evol. Microbiol.">
        <title>The Global Catalogue of Microorganisms (GCM) 10K type strain sequencing project: providing services to taxonomists for standard genome sequencing and annotation.</title>
        <authorList>
            <consortium name="The Broad Institute Genomics Platform"/>
            <consortium name="The Broad Institute Genome Sequencing Center for Infectious Disease"/>
            <person name="Wu L."/>
            <person name="Ma J."/>
        </authorList>
    </citation>
    <scope>NUCLEOTIDE SEQUENCE [LARGE SCALE GENOMIC DNA]</scope>
    <source>
        <strain evidence="14">KCTC 32239</strain>
    </source>
</reference>
<comment type="subcellular location">
    <subcellularLocation>
        <location evidence="1 10">Cell inner membrane</location>
        <topology evidence="1 10">Single-pass membrane protein</topology>
        <orientation evidence="1 10">Periplasmic side</orientation>
    </subcellularLocation>
</comment>
<evidence type="ECO:0000313" key="14">
    <source>
        <dbReference type="Proteomes" id="UP000619761"/>
    </source>
</evidence>
<evidence type="ECO:0000256" key="6">
    <source>
        <dbReference type="ARBA" id="ARBA00022692"/>
    </source>
</evidence>
<keyword evidence="8 10" id="KW-1133">Transmembrane helix</keyword>
<keyword evidence="9 10" id="KW-0472">Membrane</keyword>
<evidence type="ECO:0000256" key="9">
    <source>
        <dbReference type="ARBA" id="ARBA00023136"/>
    </source>
</evidence>
<keyword evidence="6 10" id="KW-0812">Transmembrane</keyword>
<protein>
    <recommendedName>
        <fullName evidence="10">Protein TonB</fullName>
    </recommendedName>
</protein>
<keyword evidence="14" id="KW-1185">Reference proteome</keyword>
<evidence type="ECO:0000256" key="4">
    <source>
        <dbReference type="ARBA" id="ARBA00022475"/>
    </source>
</evidence>
<dbReference type="Gene3D" id="3.30.1150.10">
    <property type="match status" value="1"/>
</dbReference>
<dbReference type="SUPFAM" id="SSF74653">
    <property type="entry name" value="TolA/TonB C-terminal domain"/>
    <property type="match status" value="1"/>
</dbReference>
<sequence length="226" mass="24775">MTNDKYYHLQHRPFAFQYPLLMKSKYAAHYSLLIVVLVHFAVLGAVLLARQAAAPVVIELPTIQGMIVSSEPVTKPLEPTPPPPPEQKPVVAPKIPLPKAPASDRAIQQEAQPEPAPPVDNPVKSAEPTSAPVVPPQADASHLNNPAPVYPTQSRRLREQGTVVLEVLVKADGSLGDLRLKTSSGSDRLDEAALRAVKNWHFVPAKRGSESIDFWYELPIEFSLNR</sequence>
<dbReference type="PANTHER" id="PTHR33446">
    <property type="entry name" value="PROTEIN TONB-RELATED"/>
    <property type="match status" value="1"/>
</dbReference>
<evidence type="ECO:0000256" key="7">
    <source>
        <dbReference type="ARBA" id="ARBA00022927"/>
    </source>
</evidence>